<comment type="caution">
    <text evidence="1">The sequence shown here is derived from an EMBL/GenBank/DDBJ whole genome shotgun (WGS) entry which is preliminary data.</text>
</comment>
<dbReference type="EMBL" id="NBNE01000604">
    <property type="protein sequence ID" value="OWZ18330.1"/>
    <property type="molecule type" value="Genomic_DNA"/>
</dbReference>
<accession>A0A225WN47</accession>
<evidence type="ECO:0000313" key="2">
    <source>
        <dbReference type="Proteomes" id="UP000198211"/>
    </source>
</evidence>
<keyword evidence="2" id="KW-1185">Reference proteome</keyword>
<proteinExistence type="predicted"/>
<organism evidence="1 2">
    <name type="scientific">Phytophthora megakarya</name>
    <dbReference type="NCBI Taxonomy" id="4795"/>
    <lineage>
        <taxon>Eukaryota</taxon>
        <taxon>Sar</taxon>
        <taxon>Stramenopiles</taxon>
        <taxon>Oomycota</taxon>
        <taxon>Peronosporomycetes</taxon>
        <taxon>Peronosporales</taxon>
        <taxon>Peronosporaceae</taxon>
        <taxon>Phytophthora</taxon>
    </lineage>
</organism>
<dbReference type="Proteomes" id="UP000198211">
    <property type="component" value="Unassembled WGS sequence"/>
</dbReference>
<protein>
    <submittedName>
        <fullName evidence="1">Uncharacterized protein</fullName>
    </submittedName>
</protein>
<reference evidence="2" key="1">
    <citation type="submission" date="2017-03" db="EMBL/GenBank/DDBJ databases">
        <title>Phytopthora megakarya and P. palmivora, two closely related causual agents of cacao black pod achieved similar genome size and gene model numbers by different mechanisms.</title>
        <authorList>
            <person name="Ali S."/>
            <person name="Shao J."/>
            <person name="Larry D.J."/>
            <person name="Kronmiller B."/>
            <person name="Shen D."/>
            <person name="Strem M.D."/>
            <person name="Melnick R.L."/>
            <person name="Guiltinan M.J."/>
            <person name="Tyler B.M."/>
            <person name="Meinhardt L.W."/>
            <person name="Bailey B.A."/>
        </authorList>
    </citation>
    <scope>NUCLEOTIDE SEQUENCE [LARGE SCALE GENOMIC DNA]</scope>
    <source>
        <strain evidence="2">zdho120</strain>
    </source>
</reference>
<sequence>MDCKTRYGVRELHLTKYDPSCGSDGLALYHVNTWNYHYSGVFMRAMLLSCRHVMYWRLTNNKIAILIHHIAPRWTLSYSLNQPVEQEDVPENGVACRTFQVHESAMTSKHIKFRMARQSTSTRCSVGKASLTS</sequence>
<evidence type="ECO:0000313" key="1">
    <source>
        <dbReference type="EMBL" id="OWZ18330.1"/>
    </source>
</evidence>
<gene>
    <name evidence="1" type="ORF">PHMEG_0007600</name>
</gene>
<name>A0A225WN47_9STRA</name>
<dbReference type="AlphaFoldDB" id="A0A225WN47"/>